<reference evidence="1 2" key="1">
    <citation type="submission" date="2020-03" db="EMBL/GenBank/DDBJ databases">
        <title>Genomic Encyclopedia of Type Strains, Phase IV (KMG-IV): sequencing the most valuable type-strain genomes for metagenomic binning, comparative biology and taxonomic classification.</title>
        <authorList>
            <person name="Goeker M."/>
        </authorList>
    </citation>
    <scope>NUCLEOTIDE SEQUENCE [LARGE SCALE GENOMIC DNA]</scope>
    <source>
        <strain evidence="1 2">DSM 5718</strain>
    </source>
</reference>
<gene>
    <name evidence="1" type="ORF">FHS56_002030</name>
</gene>
<dbReference type="Proteomes" id="UP000537126">
    <property type="component" value="Unassembled WGS sequence"/>
</dbReference>
<accession>A0A846MSS9</accession>
<evidence type="ECO:0000313" key="1">
    <source>
        <dbReference type="EMBL" id="NIK74505.1"/>
    </source>
</evidence>
<organism evidence="1 2">
    <name type="scientific">Thermonema lapsum</name>
    <dbReference type="NCBI Taxonomy" id="28195"/>
    <lineage>
        <taxon>Bacteria</taxon>
        <taxon>Pseudomonadati</taxon>
        <taxon>Bacteroidota</taxon>
        <taxon>Cytophagia</taxon>
        <taxon>Cytophagales</taxon>
        <taxon>Thermonemataceae</taxon>
        <taxon>Thermonema</taxon>
    </lineage>
</organism>
<proteinExistence type="predicted"/>
<dbReference type="EMBL" id="JAASRN010000003">
    <property type="protein sequence ID" value="NIK74505.1"/>
    <property type="molecule type" value="Genomic_DNA"/>
</dbReference>
<sequence>MQHYLSVLHSPAPNEQGRLQRYCALYNADNKRHEHLVADWAGCFILLSRSGKQ</sequence>
<comment type="caution">
    <text evidence="1">The sequence shown here is derived from an EMBL/GenBank/DDBJ whole genome shotgun (WGS) entry which is preliminary data.</text>
</comment>
<name>A0A846MSS9_9BACT</name>
<dbReference type="AlphaFoldDB" id="A0A846MSS9"/>
<dbReference type="RefSeq" id="WP_166920337.1">
    <property type="nucleotide sequence ID" value="NZ_JAASRN010000003.1"/>
</dbReference>
<protein>
    <submittedName>
        <fullName evidence="1">Uncharacterized protein</fullName>
    </submittedName>
</protein>
<keyword evidence="2" id="KW-1185">Reference proteome</keyword>
<evidence type="ECO:0000313" key="2">
    <source>
        <dbReference type="Proteomes" id="UP000537126"/>
    </source>
</evidence>